<dbReference type="InterPro" id="IPR036388">
    <property type="entry name" value="WH-like_DNA-bd_sf"/>
</dbReference>
<dbReference type="EMBL" id="QAAA01000005">
    <property type="protein sequence ID" value="PTN02808.1"/>
    <property type="molecule type" value="Genomic_DNA"/>
</dbReference>
<keyword evidence="3" id="KW-0804">Transcription</keyword>
<sequence>MTLVAFLEKVIQARSTDTVWKTTSEALETHGFDRVIYGFTHFRTGDFVGDSDDLMVLSTYPKAYLRKLLQAARFYRYPPFAWALNNVGAKSWCCVQDRKRKGRLTDAEKDMLKLNQEHGIHAGYTISFMDISARAKGAMALAARSEMSQDDADRIWQVHGKTIEIICNIAHLKLISLPHAPNGRGLTPRQKEVLEWVAQGKTTQDIATILNVTVATVEKHLRLARLVLKVDTTAQAVSKAILRNQLFTS</sequence>
<dbReference type="SUPFAM" id="SSF46894">
    <property type="entry name" value="C-terminal effector domain of the bipartite response regulators"/>
    <property type="match status" value="1"/>
</dbReference>
<proteinExistence type="predicted"/>
<dbReference type="AlphaFoldDB" id="A0A2T5BTQ3"/>
<evidence type="ECO:0000256" key="2">
    <source>
        <dbReference type="ARBA" id="ARBA00023125"/>
    </source>
</evidence>
<dbReference type="CDD" id="cd06170">
    <property type="entry name" value="LuxR_C_like"/>
    <property type="match status" value="1"/>
</dbReference>
<dbReference type="Gene3D" id="1.10.10.10">
    <property type="entry name" value="Winged helix-like DNA-binding domain superfamily/Winged helix DNA-binding domain"/>
    <property type="match status" value="1"/>
</dbReference>
<name>A0A2T5BTQ3_9RHOB</name>
<evidence type="ECO:0000313" key="6">
    <source>
        <dbReference type="Proteomes" id="UP000243859"/>
    </source>
</evidence>
<evidence type="ECO:0000259" key="4">
    <source>
        <dbReference type="PROSITE" id="PS50043"/>
    </source>
</evidence>
<feature type="domain" description="HTH luxR-type" evidence="4">
    <location>
        <begin position="179"/>
        <end position="244"/>
    </location>
</feature>
<keyword evidence="6" id="KW-1185">Reference proteome</keyword>
<dbReference type="GO" id="GO:0003677">
    <property type="term" value="F:DNA binding"/>
    <property type="evidence" value="ECO:0007669"/>
    <property type="project" value="UniProtKB-KW"/>
</dbReference>
<dbReference type="SMART" id="SM00421">
    <property type="entry name" value="HTH_LUXR"/>
    <property type="match status" value="1"/>
</dbReference>
<dbReference type="InterPro" id="IPR016032">
    <property type="entry name" value="Sig_transdc_resp-reg_C-effctor"/>
</dbReference>
<dbReference type="RefSeq" id="WP_170106744.1">
    <property type="nucleotide sequence ID" value="NZ_NHSI01000053.1"/>
</dbReference>
<dbReference type="Gene3D" id="3.30.450.80">
    <property type="entry name" value="Transcription factor LuxR-like, autoinducer-binding domain"/>
    <property type="match status" value="1"/>
</dbReference>
<keyword evidence="1" id="KW-0805">Transcription regulation</keyword>
<organism evidence="5 6">
    <name type="scientific">Rhodovulum imhoffii</name>
    <dbReference type="NCBI Taxonomy" id="365340"/>
    <lineage>
        <taxon>Bacteria</taxon>
        <taxon>Pseudomonadati</taxon>
        <taxon>Pseudomonadota</taxon>
        <taxon>Alphaproteobacteria</taxon>
        <taxon>Rhodobacterales</taxon>
        <taxon>Paracoccaceae</taxon>
        <taxon>Rhodovulum</taxon>
    </lineage>
</organism>
<dbReference type="SUPFAM" id="SSF75516">
    <property type="entry name" value="Pheromone-binding domain of LuxR-like quorum-sensing transcription factors"/>
    <property type="match status" value="1"/>
</dbReference>
<dbReference type="GO" id="GO:0006355">
    <property type="term" value="P:regulation of DNA-templated transcription"/>
    <property type="evidence" value="ECO:0007669"/>
    <property type="project" value="InterPro"/>
</dbReference>
<evidence type="ECO:0000313" key="5">
    <source>
        <dbReference type="EMBL" id="PTN02808.1"/>
    </source>
</evidence>
<accession>A0A2T5BTQ3</accession>
<evidence type="ECO:0000256" key="1">
    <source>
        <dbReference type="ARBA" id="ARBA00023015"/>
    </source>
</evidence>
<dbReference type="Proteomes" id="UP000243859">
    <property type="component" value="Unassembled WGS sequence"/>
</dbReference>
<dbReference type="PROSITE" id="PS50043">
    <property type="entry name" value="HTH_LUXR_2"/>
    <property type="match status" value="1"/>
</dbReference>
<dbReference type="InterPro" id="IPR036693">
    <property type="entry name" value="TF_LuxR_autoind-bd_dom_sf"/>
</dbReference>
<evidence type="ECO:0000256" key="3">
    <source>
        <dbReference type="ARBA" id="ARBA00023163"/>
    </source>
</evidence>
<dbReference type="Pfam" id="PF03472">
    <property type="entry name" value="Autoind_bind"/>
    <property type="match status" value="1"/>
</dbReference>
<dbReference type="PANTHER" id="PTHR44688">
    <property type="entry name" value="DNA-BINDING TRANSCRIPTIONAL ACTIVATOR DEVR_DOSR"/>
    <property type="match status" value="1"/>
</dbReference>
<dbReference type="PRINTS" id="PR00038">
    <property type="entry name" value="HTHLUXR"/>
</dbReference>
<gene>
    <name evidence="5" type="ORF">C8N32_105181</name>
</gene>
<dbReference type="InterPro" id="IPR005143">
    <property type="entry name" value="TF_LuxR_autoind-bd_dom"/>
</dbReference>
<protein>
    <submittedName>
        <fullName evidence="5">LuxR family transcriptional regulator</fullName>
    </submittedName>
</protein>
<dbReference type="PANTHER" id="PTHR44688:SF25">
    <property type="entry name" value="HTH LUXR-TYPE DOMAIN-CONTAINING PROTEIN"/>
    <property type="match status" value="1"/>
</dbReference>
<dbReference type="Pfam" id="PF00196">
    <property type="entry name" value="GerE"/>
    <property type="match status" value="1"/>
</dbReference>
<comment type="caution">
    <text evidence="5">The sequence shown here is derived from an EMBL/GenBank/DDBJ whole genome shotgun (WGS) entry which is preliminary data.</text>
</comment>
<dbReference type="InterPro" id="IPR000792">
    <property type="entry name" value="Tscrpt_reg_LuxR_C"/>
</dbReference>
<keyword evidence="2" id="KW-0238">DNA-binding</keyword>
<reference evidence="5 6" key="1">
    <citation type="submission" date="2018-04" db="EMBL/GenBank/DDBJ databases">
        <title>Genomic Encyclopedia of Archaeal and Bacterial Type Strains, Phase II (KMG-II): from individual species to whole genera.</title>
        <authorList>
            <person name="Goeker M."/>
        </authorList>
    </citation>
    <scope>NUCLEOTIDE SEQUENCE [LARGE SCALE GENOMIC DNA]</scope>
    <source>
        <strain evidence="5 6">DSM 18064</strain>
    </source>
</reference>